<proteinExistence type="predicted"/>
<gene>
    <name evidence="1" type="ORF">Fmac_029554</name>
</gene>
<protein>
    <submittedName>
        <fullName evidence="1">Uncharacterized protein</fullName>
    </submittedName>
</protein>
<dbReference type="EMBL" id="JBGMDY010000010">
    <property type="protein sequence ID" value="KAL2320585.1"/>
    <property type="molecule type" value="Genomic_DNA"/>
</dbReference>
<dbReference type="InterPro" id="IPR051563">
    <property type="entry name" value="Glycosyl_Hydrolase_51"/>
</dbReference>
<dbReference type="PANTHER" id="PTHR31776:SF0">
    <property type="entry name" value="ALPHA-L-ARABINOFURANOSIDASE 1"/>
    <property type="match status" value="1"/>
</dbReference>
<keyword evidence="2" id="KW-1185">Reference proteome</keyword>
<evidence type="ECO:0000313" key="1">
    <source>
        <dbReference type="EMBL" id="KAL2320585.1"/>
    </source>
</evidence>
<dbReference type="AlphaFoldDB" id="A0ABD1LCB2"/>
<sequence>MMFCYFKASFGVIFYSLLIYFLALKYSCVDANSTLVVNASTSASSRRISDTFLGAFLEEINHAAAGGLWAELVSNRGFEAGGPNNTSNIDPWTIIGNESLISNIEEGKRYRVVYHVTSAGKADFQLSFTGVDVITVSSNIA</sequence>
<dbReference type="Proteomes" id="UP001603857">
    <property type="component" value="Unassembled WGS sequence"/>
</dbReference>
<accession>A0ABD1LCB2</accession>
<name>A0ABD1LCB2_9FABA</name>
<organism evidence="1 2">
    <name type="scientific">Flemingia macrophylla</name>
    <dbReference type="NCBI Taxonomy" id="520843"/>
    <lineage>
        <taxon>Eukaryota</taxon>
        <taxon>Viridiplantae</taxon>
        <taxon>Streptophyta</taxon>
        <taxon>Embryophyta</taxon>
        <taxon>Tracheophyta</taxon>
        <taxon>Spermatophyta</taxon>
        <taxon>Magnoliopsida</taxon>
        <taxon>eudicotyledons</taxon>
        <taxon>Gunneridae</taxon>
        <taxon>Pentapetalae</taxon>
        <taxon>rosids</taxon>
        <taxon>fabids</taxon>
        <taxon>Fabales</taxon>
        <taxon>Fabaceae</taxon>
        <taxon>Papilionoideae</taxon>
        <taxon>50 kb inversion clade</taxon>
        <taxon>NPAAA clade</taxon>
        <taxon>indigoferoid/millettioid clade</taxon>
        <taxon>Phaseoleae</taxon>
        <taxon>Flemingia</taxon>
    </lineage>
</organism>
<dbReference type="PANTHER" id="PTHR31776">
    <property type="entry name" value="ALPHA-L-ARABINOFURANOSIDASE 1"/>
    <property type="match status" value="1"/>
</dbReference>
<comment type="caution">
    <text evidence="1">The sequence shown here is derived from an EMBL/GenBank/DDBJ whole genome shotgun (WGS) entry which is preliminary data.</text>
</comment>
<reference evidence="1 2" key="1">
    <citation type="submission" date="2024-08" db="EMBL/GenBank/DDBJ databases">
        <title>Insights into the chromosomal genome structure of Flemingia macrophylla.</title>
        <authorList>
            <person name="Ding Y."/>
            <person name="Zhao Y."/>
            <person name="Bi W."/>
            <person name="Wu M."/>
            <person name="Zhao G."/>
            <person name="Gong Y."/>
            <person name="Li W."/>
            <person name="Zhang P."/>
        </authorList>
    </citation>
    <scope>NUCLEOTIDE SEQUENCE [LARGE SCALE GENOMIC DNA]</scope>
    <source>
        <strain evidence="1">DYQJB</strain>
        <tissue evidence="1">Leaf</tissue>
    </source>
</reference>
<evidence type="ECO:0000313" key="2">
    <source>
        <dbReference type="Proteomes" id="UP001603857"/>
    </source>
</evidence>